<feature type="region of interest" description="Disordered" evidence="1">
    <location>
        <begin position="1"/>
        <end position="23"/>
    </location>
</feature>
<sequence>MPKKEKGAWVVHHSQKTASTQNASAEFPAIDAAGKASSLLSRFAASEELHIPKKRVDAYAQAAGLNPKTELASLLEMLKRRRVIDTSQNGDVVALGLTSGATVQHASDIFEEQEPTAEERATLVLADAASASPVMRKETTELISDEFALSSQRVGELLERSELIGFVDAEAVDGSRIYFNGNLFRRDNINKVSRVLGSLSQGDNLKVAELDGLLMRKGCVALSEAERVLGSALFDKLRAASMYDVNHVMNASGEHGFVTRPAAFHKFNDPMVDDAFDLAKALVAALTYGMTLRSQATGRIGSVAVLLRSLISGREIGPATAIGEDYRVLETKGVIQTRPGTQYGHLMKLLKKDIGEMALMVLMTGEAASSAALDRPFEGNMSGYAGPEQTRDAFRRKRQTPESKKMTRDVLSALRTGGTF</sequence>
<organism evidence="2 3">
    <name type="scientific">Bradyrhizobium nanningense</name>
    <dbReference type="NCBI Taxonomy" id="1325118"/>
    <lineage>
        <taxon>Bacteria</taxon>
        <taxon>Pseudomonadati</taxon>
        <taxon>Pseudomonadota</taxon>
        <taxon>Alphaproteobacteria</taxon>
        <taxon>Hyphomicrobiales</taxon>
        <taxon>Nitrobacteraceae</taxon>
        <taxon>Bradyrhizobium</taxon>
    </lineage>
</organism>
<protein>
    <submittedName>
        <fullName evidence="2">Uncharacterized protein</fullName>
    </submittedName>
</protein>
<reference evidence="2 3" key="1">
    <citation type="submission" date="2015-04" db="EMBL/GenBank/DDBJ databases">
        <title>Comparative genomics of rhizobia nodulating Arachis hypogaea in China.</title>
        <authorList>
            <person name="Li Y."/>
        </authorList>
    </citation>
    <scope>NUCLEOTIDE SEQUENCE [LARGE SCALE GENOMIC DNA]</scope>
    <source>
        <strain evidence="2 3">CCBAU 51757</strain>
    </source>
</reference>
<proteinExistence type="predicted"/>
<dbReference type="Proteomes" id="UP000289546">
    <property type="component" value="Unassembled WGS sequence"/>
</dbReference>
<accession>A0A4Q0SLJ1</accession>
<feature type="compositionally biased region" description="Basic and acidic residues" evidence="1">
    <location>
        <begin position="389"/>
        <end position="408"/>
    </location>
</feature>
<keyword evidence="3" id="KW-1185">Reference proteome</keyword>
<evidence type="ECO:0000256" key="1">
    <source>
        <dbReference type="SAM" id="MobiDB-lite"/>
    </source>
</evidence>
<gene>
    <name evidence="2" type="ORF">XH99_00655</name>
</gene>
<evidence type="ECO:0000313" key="2">
    <source>
        <dbReference type="EMBL" id="RXH38656.1"/>
    </source>
</evidence>
<feature type="region of interest" description="Disordered" evidence="1">
    <location>
        <begin position="379"/>
        <end position="420"/>
    </location>
</feature>
<dbReference type="AlphaFoldDB" id="A0A4Q0SLJ1"/>
<evidence type="ECO:0000313" key="3">
    <source>
        <dbReference type="Proteomes" id="UP000289546"/>
    </source>
</evidence>
<dbReference type="EMBL" id="LBJQ01000003">
    <property type="protein sequence ID" value="RXH38656.1"/>
    <property type="molecule type" value="Genomic_DNA"/>
</dbReference>
<comment type="caution">
    <text evidence="2">The sequence shown here is derived from an EMBL/GenBank/DDBJ whole genome shotgun (WGS) entry which is preliminary data.</text>
</comment>
<name>A0A4Q0SLJ1_9BRAD</name>